<proteinExistence type="predicted"/>
<accession>A0A9D4ST91</accession>
<reference evidence="1" key="2">
    <citation type="submission" date="2021-09" db="EMBL/GenBank/DDBJ databases">
        <authorList>
            <person name="Jia N."/>
            <person name="Wang J."/>
            <person name="Shi W."/>
            <person name="Du L."/>
            <person name="Sun Y."/>
            <person name="Zhan W."/>
            <person name="Jiang J."/>
            <person name="Wang Q."/>
            <person name="Zhang B."/>
            <person name="Ji P."/>
            <person name="Sakyi L.B."/>
            <person name="Cui X."/>
            <person name="Yuan T."/>
            <person name="Jiang B."/>
            <person name="Yang W."/>
            <person name="Lam T.T.-Y."/>
            <person name="Chang Q."/>
            <person name="Ding S."/>
            <person name="Wang X."/>
            <person name="Zhu J."/>
            <person name="Ruan X."/>
            <person name="Zhao L."/>
            <person name="Wei J."/>
            <person name="Que T."/>
            <person name="Du C."/>
            <person name="Cheng J."/>
            <person name="Dai P."/>
            <person name="Han X."/>
            <person name="Huang E."/>
            <person name="Gao Y."/>
            <person name="Liu J."/>
            <person name="Shao H."/>
            <person name="Ye R."/>
            <person name="Li L."/>
            <person name="Wei W."/>
            <person name="Wang X."/>
            <person name="Wang C."/>
            <person name="Huo Q."/>
            <person name="Li W."/>
            <person name="Guo W."/>
            <person name="Chen H."/>
            <person name="Chen S."/>
            <person name="Zhou L."/>
            <person name="Zhou L."/>
            <person name="Ni X."/>
            <person name="Tian J."/>
            <person name="Zhou Y."/>
            <person name="Sheng Y."/>
            <person name="Liu T."/>
            <person name="Pan Y."/>
            <person name="Xia L."/>
            <person name="Li J."/>
            <person name="Zhao F."/>
            <person name="Cao W."/>
        </authorList>
    </citation>
    <scope>NUCLEOTIDE SEQUENCE</scope>
    <source>
        <strain evidence="1">Rsan-2018</strain>
        <tissue evidence="1">Larvae</tissue>
    </source>
</reference>
<comment type="caution">
    <text evidence="1">The sequence shown here is derived from an EMBL/GenBank/DDBJ whole genome shotgun (WGS) entry which is preliminary data.</text>
</comment>
<protein>
    <recommendedName>
        <fullName evidence="3">PPPDE domain-containing protein</fullName>
    </recommendedName>
</protein>
<keyword evidence="2" id="KW-1185">Reference proteome</keyword>
<reference evidence="1" key="1">
    <citation type="journal article" date="2020" name="Cell">
        <title>Large-Scale Comparative Analyses of Tick Genomes Elucidate Their Genetic Diversity and Vector Capacities.</title>
        <authorList>
            <consortium name="Tick Genome and Microbiome Consortium (TIGMIC)"/>
            <person name="Jia N."/>
            <person name="Wang J."/>
            <person name="Shi W."/>
            <person name="Du L."/>
            <person name="Sun Y."/>
            <person name="Zhan W."/>
            <person name="Jiang J.F."/>
            <person name="Wang Q."/>
            <person name="Zhang B."/>
            <person name="Ji P."/>
            <person name="Bell-Sakyi L."/>
            <person name="Cui X.M."/>
            <person name="Yuan T.T."/>
            <person name="Jiang B.G."/>
            <person name="Yang W.F."/>
            <person name="Lam T.T."/>
            <person name="Chang Q.C."/>
            <person name="Ding S.J."/>
            <person name="Wang X.J."/>
            <person name="Zhu J.G."/>
            <person name="Ruan X.D."/>
            <person name="Zhao L."/>
            <person name="Wei J.T."/>
            <person name="Ye R.Z."/>
            <person name="Que T.C."/>
            <person name="Du C.H."/>
            <person name="Zhou Y.H."/>
            <person name="Cheng J.X."/>
            <person name="Dai P.F."/>
            <person name="Guo W.B."/>
            <person name="Han X.H."/>
            <person name="Huang E.J."/>
            <person name="Li L.F."/>
            <person name="Wei W."/>
            <person name="Gao Y.C."/>
            <person name="Liu J.Z."/>
            <person name="Shao H.Z."/>
            <person name="Wang X."/>
            <person name="Wang C.C."/>
            <person name="Yang T.C."/>
            <person name="Huo Q.B."/>
            <person name="Li W."/>
            <person name="Chen H.Y."/>
            <person name="Chen S.E."/>
            <person name="Zhou L.G."/>
            <person name="Ni X.B."/>
            <person name="Tian J.H."/>
            <person name="Sheng Y."/>
            <person name="Liu T."/>
            <person name="Pan Y.S."/>
            <person name="Xia L.Y."/>
            <person name="Li J."/>
            <person name="Zhao F."/>
            <person name="Cao W.C."/>
        </authorList>
    </citation>
    <scope>NUCLEOTIDE SEQUENCE</scope>
    <source>
        <strain evidence="1">Rsan-2018</strain>
    </source>
</reference>
<evidence type="ECO:0008006" key="3">
    <source>
        <dbReference type="Google" id="ProtNLM"/>
    </source>
</evidence>
<sequence length="331" mass="36849">MRTVGGRLAIYTRKTSANAEPASPLPKRLLGRIIGSIAGDGSSDPSTMHWAINLTFPDNAVWTLEGMRHTSGRLALYVSKTKTEANHPQPMIKVRFGHKPITKTMVDQLVEREEFQSLGRYDLRSNSCQHLALRILRGIGVRQLTYVELVFTPLQSRLQRFVARFLGNFDPAVMHWAVCLTFVDNAVWHLEGLRTVSGRLALYVRKSNTQAEPPTEAIKISFGHHPITKGMVDALLDRQEFQRLGRYHLSTNSCQHLAVRILRGLGVRCPRRIGTAHKLFRTAKSRAAFSAAYASGFASASADAGKLNAPATSRRTFAAPLLRCFLPFTCL</sequence>
<name>A0A9D4ST91_RHISA</name>
<gene>
    <name evidence="1" type="ORF">HPB52_019039</name>
</gene>
<dbReference type="EMBL" id="JABSTV010001252">
    <property type="protein sequence ID" value="KAH7948181.1"/>
    <property type="molecule type" value="Genomic_DNA"/>
</dbReference>
<dbReference type="Proteomes" id="UP000821837">
    <property type="component" value="Chromosome 6"/>
</dbReference>
<evidence type="ECO:0000313" key="1">
    <source>
        <dbReference type="EMBL" id="KAH7948181.1"/>
    </source>
</evidence>
<organism evidence="1 2">
    <name type="scientific">Rhipicephalus sanguineus</name>
    <name type="common">Brown dog tick</name>
    <name type="synonym">Ixodes sanguineus</name>
    <dbReference type="NCBI Taxonomy" id="34632"/>
    <lineage>
        <taxon>Eukaryota</taxon>
        <taxon>Metazoa</taxon>
        <taxon>Ecdysozoa</taxon>
        <taxon>Arthropoda</taxon>
        <taxon>Chelicerata</taxon>
        <taxon>Arachnida</taxon>
        <taxon>Acari</taxon>
        <taxon>Parasitiformes</taxon>
        <taxon>Ixodida</taxon>
        <taxon>Ixodoidea</taxon>
        <taxon>Ixodidae</taxon>
        <taxon>Rhipicephalinae</taxon>
        <taxon>Rhipicephalus</taxon>
        <taxon>Rhipicephalus</taxon>
    </lineage>
</organism>
<evidence type="ECO:0000313" key="2">
    <source>
        <dbReference type="Proteomes" id="UP000821837"/>
    </source>
</evidence>
<dbReference type="AlphaFoldDB" id="A0A9D4ST91"/>